<evidence type="ECO:0008006" key="4">
    <source>
        <dbReference type="Google" id="ProtNLM"/>
    </source>
</evidence>
<evidence type="ECO:0000313" key="2">
    <source>
        <dbReference type="EMBL" id="PWK77052.1"/>
    </source>
</evidence>
<protein>
    <recommendedName>
        <fullName evidence="4">SMODS and SLOG-associating 2TM effector domain-containing protein</fullName>
    </recommendedName>
</protein>
<evidence type="ECO:0000313" key="3">
    <source>
        <dbReference type="Proteomes" id="UP000245678"/>
    </source>
</evidence>
<feature type="transmembrane region" description="Helical" evidence="1">
    <location>
        <begin position="64"/>
        <end position="82"/>
    </location>
</feature>
<name>A0A316HQ30_9SPHI</name>
<dbReference type="Proteomes" id="UP000245678">
    <property type="component" value="Unassembled WGS sequence"/>
</dbReference>
<keyword evidence="1" id="KW-1133">Transmembrane helix</keyword>
<accession>A0A316HQ30</accession>
<keyword evidence="1" id="KW-0812">Transmembrane</keyword>
<dbReference type="NCBIfam" id="NF033634">
    <property type="entry name" value="SLATT_1"/>
    <property type="match status" value="1"/>
</dbReference>
<dbReference type="RefSeq" id="WP_022831298.1">
    <property type="nucleotide sequence ID" value="NZ_QGHA01000005.1"/>
</dbReference>
<keyword evidence="3" id="KW-1185">Reference proteome</keyword>
<dbReference type="EMBL" id="QGHA01000005">
    <property type="protein sequence ID" value="PWK77052.1"/>
    <property type="molecule type" value="Genomic_DNA"/>
</dbReference>
<sequence length="151" mass="17481">MEENAPLTFLSQEVEERIKGIDDRRIFYRKKAASFFSALIILTAINTLILGLKTDFSPDCVKNIALLISCVLTVLSGYNSYYSYKELWSANNNALNRFYSLRFNVNFLLKTEKTIDEAMLSHLKQEYQAILDELNQSWFKSKSEQQISNKS</sequence>
<reference evidence="2 3" key="1">
    <citation type="submission" date="2018-05" db="EMBL/GenBank/DDBJ databases">
        <title>Genomic Encyclopedia of Archaeal and Bacterial Type Strains, Phase II (KMG-II): from individual species to whole genera.</title>
        <authorList>
            <person name="Goeker M."/>
        </authorList>
    </citation>
    <scope>NUCLEOTIDE SEQUENCE [LARGE SCALE GENOMIC DNA]</scope>
    <source>
        <strain evidence="2 3">DSM 19975</strain>
    </source>
</reference>
<proteinExistence type="predicted"/>
<feature type="transmembrane region" description="Helical" evidence="1">
    <location>
        <begin position="32"/>
        <end position="52"/>
    </location>
</feature>
<gene>
    <name evidence="2" type="ORF">LX99_02862</name>
</gene>
<organism evidence="2 3">
    <name type="scientific">Mucilaginibacter oryzae</name>
    <dbReference type="NCBI Taxonomy" id="468058"/>
    <lineage>
        <taxon>Bacteria</taxon>
        <taxon>Pseudomonadati</taxon>
        <taxon>Bacteroidota</taxon>
        <taxon>Sphingobacteriia</taxon>
        <taxon>Sphingobacteriales</taxon>
        <taxon>Sphingobacteriaceae</taxon>
        <taxon>Mucilaginibacter</taxon>
    </lineage>
</organism>
<dbReference type="AlphaFoldDB" id="A0A316HQ30"/>
<evidence type="ECO:0000256" key="1">
    <source>
        <dbReference type="SAM" id="Phobius"/>
    </source>
</evidence>
<comment type="caution">
    <text evidence="2">The sequence shown here is derived from an EMBL/GenBank/DDBJ whole genome shotgun (WGS) entry which is preliminary data.</text>
</comment>
<keyword evidence="1" id="KW-0472">Membrane</keyword>